<protein>
    <recommendedName>
        <fullName evidence="6">TVP38/TMEM64 family membrane protein</fullName>
    </recommendedName>
</protein>
<keyword evidence="9" id="KW-1185">Reference proteome</keyword>
<keyword evidence="5 6" id="KW-0472">Membrane</keyword>
<dbReference type="PANTHER" id="PTHR12677:SF59">
    <property type="entry name" value="GOLGI APPARATUS MEMBRANE PROTEIN TVP38-RELATED"/>
    <property type="match status" value="1"/>
</dbReference>
<gene>
    <name evidence="8" type="ordered locus">Sulac_2543</name>
</gene>
<dbReference type="InterPro" id="IPR032816">
    <property type="entry name" value="VTT_dom"/>
</dbReference>
<dbReference type="InterPro" id="IPR015414">
    <property type="entry name" value="TMEM64"/>
</dbReference>
<evidence type="ECO:0000256" key="6">
    <source>
        <dbReference type="RuleBase" id="RU366058"/>
    </source>
</evidence>
<feature type="transmembrane region" description="Helical" evidence="6">
    <location>
        <begin position="182"/>
        <end position="201"/>
    </location>
</feature>
<keyword evidence="2 6" id="KW-1003">Cell membrane</keyword>
<name>G8TWL6_SULAD</name>
<reference evidence="9" key="1">
    <citation type="submission" date="2011-12" db="EMBL/GenBank/DDBJ databases">
        <title>The complete genome of chromosome of Sulfobacillus acidophilus DSM 10332.</title>
        <authorList>
            <person name="Lucas S."/>
            <person name="Han J."/>
            <person name="Lapidus A."/>
            <person name="Bruce D."/>
            <person name="Goodwin L."/>
            <person name="Pitluck S."/>
            <person name="Peters L."/>
            <person name="Kyrpides N."/>
            <person name="Mavromatis K."/>
            <person name="Ivanova N."/>
            <person name="Mikhailova N."/>
            <person name="Chertkov O."/>
            <person name="Saunders E."/>
            <person name="Detter J.C."/>
            <person name="Tapia R."/>
            <person name="Han C."/>
            <person name="Land M."/>
            <person name="Hauser L."/>
            <person name="Markowitz V."/>
            <person name="Cheng J.-F."/>
            <person name="Hugenholtz P."/>
            <person name="Woyke T."/>
            <person name="Wu D."/>
            <person name="Pukall R."/>
            <person name="Gehrich-Schroeter G."/>
            <person name="Schneider S."/>
            <person name="Klenk H.-P."/>
            <person name="Eisen J.A."/>
        </authorList>
    </citation>
    <scope>NUCLEOTIDE SEQUENCE [LARGE SCALE GENOMIC DNA]</scope>
    <source>
        <strain evidence="9">ATCC 700253 / DSM 10332 / NAL</strain>
    </source>
</reference>
<evidence type="ECO:0000256" key="5">
    <source>
        <dbReference type="ARBA" id="ARBA00023136"/>
    </source>
</evidence>
<dbReference type="STRING" id="679936.Sulac_2543"/>
<feature type="transmembrane region" description="Helical" evidence="6">
    <location>
        <begin position="207"/>
        <end position="229"/>
    </location>
</feature>
<comment type="subcellular location">
    <subcellularLocation>
        <location evidence="1 6">Cell membrane</location>
        <topology evidence="1 6">Multi-pass membrane protein</topology>
    </subcellularLocation>
</comment>
<dbReference type="EMBL" id="CP003179">
    <property type="protein sequence ID" value="AEW06005.1"/>
    <property type="molecule type" value="Genomic_DNA"/>
</dbReference>
<feature type="domain" description="VTT" evidence="7">
    <location>
        <begin position="85"/>
        <end position="201"/>
    </location>
</feature>
<accession>G8TWL6</accession>
<dbReference type="Pfam" id="PF09335">
    <property type="entry name" value="VTT_dom"/>
    <property type="match status" value="1"/>
</dbReference>
<dbReference type="PANTHER" id="PTHR12677">
    <property type="entry name" value="GOLGI APPARATUS MEMBRANE PROTEIN TVP38-RELATED"/>
    <property type="match status" value="1"/>
</dbReference>
<dbReference type="GO" id="GO:0005886">
    <property type="term" value="C:plasma membrane"/>
    <property type="evidence" value="ECO:0007669"/>
    <property type="project" value="UniProtKB-SubCell"/>
</dbReference>
<keyword evidence="4 6" id="KW-1133">Transmembrane helix</keyword>
<dbReference type="AlphaFoldDB" id="G8TWL6"/>
<feature type="transmembrane region" description="Helical" evidence="6">
    <location>
        <begin position="66"/>
        <end position="85"/>
    </location>
</feature>
<keyword evidence="3 6" id="KW-0812">Transmembrane</keyword>
<evidence type="ECO:0000256" key="2">
    <source>
        <dbReference type="ARBA" id="ARBA00022475"/>
    </source>
</evidence>
<dbReference type="PATRIC" id="fig|679936.5.peg.2631"/>
<evidence type="ECO:0000256" key="1">
    <source>
        <dbReference type="ARBA" id="ARBA00004651"/>
    </source>
</evidence>
<comment type="similarity">
    <text evidence="6">Belongs to the TVP38/TMEM64 family.</text>
</comment>
<dbReference type="KEGG" id="sap:Sulac_2543"/>
<evidence type="ECO:0000256" key="4">
    <source>
        <dbReference type="ARBA" id="ARBA00022989"/>
    </source>
</evidence>
<reference evidence="8 9" key="2">
    <citation type="journal article" date="2012" name="Stand. Genomic Sci.">
        <title>Complete genome sequence of the moderately thermophilic mineral-sulfide-oxidizing firmicute Sulfobacillus acidophilus type strain (NAL(T)).</title>
        <authorList>
            <person name="Anderson I."/>
            <person name="Chertkov O."/>
            <person name="Chen A."/>
            <person name="Saunders E."/>
            <person name="Lapidus A."/>
            <person name="Nolan M."/>
            <person name="Lucas S."/>
            <person name="Hammon N."/>
            <person name="Deshpande S."/>
            <person name="Cheng J.F."/>
            <person name="Han C."/>
            <person name="Tapia R."/>
            <person name="Goodwin L.A."/>
            <person name="Pitluck S."/>
            <person name="Liolios K."/>
            <person name="Pagani I."/>
            <person name="Ivanova N."/>
            <person name="Mikhailova N."/>
            <person name="Pati A."/>
            <person name="Palaniappan K."/>
            <person name="Land M."/>
            <person name="Pan C."/>
            <person name="Rohde M."/>
            <person name="Pukall R."/>
            <person name="Goker M."/>
            <person name="Detter J.C."/>
            <person name="Woyke T."/>
            <person name="Bristow J."/>
            <person name="Eisen J.A."/>
            <person name="Markowitz V."/>
            <person name="Hugenholtz P."/>
            <person name="Kyrpides N.C."/>
            <person name="Klenk H.P."/>
            <person name="Mavromatis K."/>
        </authorList>
    </citation>
    <scope>NUCLEOTIDE SEQUENCE [LARGE SCALE GENOMIC DNA]</scope>
    <source>
        <strain evidence="9">ATCC 700253 / DSM 10332 / NAL</strain>
    </source>
</reference>
<evidence type="ECO:0000313" key="8">
    <source>
        <dbReference type="EMBL" id="AEW06005.1"/>
    </source>
</evidence>
<evidence type="ECO:0000313" key="9">
    <source>
        <dbReference type="Proteomes" id="UP000005439"/>
    </source>
</evidence>
<dbReference type="Proteomes" id="UP000005439">
    <property type="component" value="Chromosome"/>
</dbReference>
<dbReference type="HOGENOM" id="CLU_038944_8_0_9"/>
<feature type="transmembrane region" description="Helical" evidence="6">
    <location>
        <begin position="97"/>
        <end position="121"/>
    </location>
</feature>
<evidence type="ECO:0000259" key="7">
    <source>
        <dbReference type="Pfam" id="PF09335"/>
    </source>
</evidence>
<evidence type="ECO:0000256" key="3">
    <source>
        <dbReference type="ARBA" id="ARBA00022692"/>
    </source>
</evidence>
<sequence>MRIPSRFRWVAQWIKTHQWVGWVLAGLVVAGAGYWTISTVGSTIGIRQAFHALSDALQDLTVALGPWGPLLLILALAAHSVAFVFPMEIPTLAAFSLYGPLNGLAIVWVGSMLAATISYLIGKWLGPPVLKRWEANPRVAQLTRAIGHLNPLALILLRWISFIPFDVLNMMFGAFNVPLGRFLWTTAVGVLATNVVMAFLYHSAVHAHWTELVTGAVLVLGAGWLIWWWNQRSGQSMMSLTPEKDRFTQG</sequence>
<feature type="transmembrane region" description="Helical" evidence="6">
    <location>
        <begin position="21"/>
        <end position="46"/>
    </location>
</feature>
<feature type="transmembrane region" description="Helical" evidence="6">
    <location>
        <begin position="152"/>
        <end position="175"/>
    </location>
</feature>
<proteinExistence type="inferred from homology"/>
<organism evidence="8 9">
    <name type="scientific">Sulfobacillus acidophilus (strain ATCC 700253 / DSM 10332 / NAL)</name>
    <dbReference type="NCBI Taxonomy" id="679936"/>
    <lineage>
        <taxon>Bacteria</taxon>
        <taxon>Bacillati</taxon>
        <taxon>Bacillota</taxon>
        <taxon>Clostridia</taxon>
        <taxon>Eubacteriales</taxon>
        <taxon>Clostridiales Family XVII. Incertae Sedis</taxon>
        <taxon>Sulfobacillus</taxon>
    </lineage>
</organism>